<evidence type="ECO:0000313" key="3">
    <source>
        <dbReference type="Proteomes" id="UP000682843"/>
    </source>
</evidence>
<feature type="chain" id="PRO_5045541205" description="Opacity protein-like surface antigen" evidence="1">
    <location>
        <begin position="27"/>
        <end position="203"/>
    </location>
</feature>
<protein>
    <recommendedName>
        <fullName evidence="4">Opacity protein-like surface antigen</fullName>
    </recommendedName>
</protein>
<evidence type="ECO:0000256" key="1">
    <source>
        <dbReference type="SAM" id="SignalP"/>
    </source>
</evidence>
<keyword evidence="3" id="KW-1185">Reference proteome</keyword>
<sequence length="203" mass="21088">MSIVTSQPLRATIAAAFCLIAQAAWAQQAAPVRYWVPNGPFGLGGWSDAGVTSYGNFPGFDAGTAADGDWKSNFRTGAFVRSEAASFDRMGLGWAGTTSDFGGLTAQSTVAGYAFKGAGDLPVTVFAGFDTLNYRPGIGTALAPFSSDTSIAAGYTARAGIAFQPIPNLTLSLEGSVTQYQADEVSPTQRLLSGQSPYGGFRR</sequence>
<accession>A0ABX8ACR0</accession>
<reference evidence="2 3" key="1">
    <citation type="submission" date="2019-02" db="EMBL/GenBank/DDBJ databases">
        <title>Emended description of the genus Rhodopseudomonas and description of Rhodopseudomonas albus sp. nov., a non-phototrophic, heavy-metal-tolerant bacterium isolated from garden soil.</title>
        <authorList>
            <person name="Bao Z."/>
            <person name="Cao W.W."/>
            <person name="Sato Y."/>
            <person name="Nishizawa T."/>
            <person name="Zhao J."/>
            <person name="Guo Y."/>
            <person name="Ohta H."/>
        </authorList>
    </citation>
    <scope>NUCLEOTIDE SEQUENCE [LARGE SCALE GENOMIC DNA]</scope>
    <source>
        <strain evidence="2 3">SK50-23</strain>
    </source>
</reference>
<proteinExistence type="predicted"/>
<dbReference type="EMBL" id="CP036498">
    <property type="protein sequence ID" value="QUS40414.1"/>
    <property type="molecule type" value="Genomic_DNA"/>
</dbReference>
<dbReference type="Proteomes" id="UP000682843">
    <property type="component" value="Chromosome"/>
</dbReference>
<keyword evidence="1" id="KW-0732">Signal</keyword>
<gene>
    <name evidence="2" type="ORF">RPMA_17440</name>
</gene>
<evidence type="ECO:0008006" key="4">
    <source>
        <dbReference type="Google" id="ProtNLM"/>
    </source>
</evidence>
<organism evidence="2 3">
    <name type="scientific">Tardiphaga alba</name>
    <dbReference type="NCBI Taxonomy" id="340268"/>
    <lineage>
        <taxon>Bacteria</taxon>
        <taxon>Pseudomonadati</taxon>
        <taxon>Pseudomonadota</taxon>
        <taxon>Alphaproteobacteria</taxon>
        <taxon>Hyphomicrobiales</taxon>
        <taxon>Nitrobacteraceae</taxon>
        <taxon>Tardiphaga</taxon>
    </lineage>
</organism>
<dbReference type="RefSeq" id="WP_211908999.1">
    <property type="nucleotide sequence ID" value="NZ_CP036498.1"/>
</dbReference>
<name>A0ABX8ACR0_9BRAD</name>
<feature type="signal peptide" evidence="1">
    <location>
        <begin position="1"/>
        <end position="26"/>
    </location>
</feature>
<evidence type="ECO:0000313" key="2">
    <source>
        <dbReference type="EMBL" id="QUS40414.1"/>
    </source>
</evidence>